<dbReference type="Pfam" id="PF10835">
    <property type="entry name" value="DUF2573"/>
    <property type="match status" value="1"/>
</dbReference>
<dbReference type="EMBL" id="CP002207">
    <property type="protein sequence ID" value="ADP33798.1"/>
    <property type="molecule type" value="Genomic_DNA"/>
</dbReference>
<sequence>MEQKLQEQLDGLLEKYTELLLGETDAELKEDVKQWILYTHMAKSMPPLVRHWNESYPDAKQGIKEVIQHIKELNEEHRKK</sequence>
<evidence type="ECO:0008006" key="3">
    <source>
        <dbReference type="Google" id="ProtNLM"/>
    </source>
</evidence>
<dbReference type="Proteomes" id="UP000006867">
    <property type="component" value="Chromosome"/>
</dbReference>
<protein>
    <recommendedName>
        <fullName evidence="3">DUF2573 family protein</fullName>
    </recommendedName>
</protein>
<evidence type="ECO:0000313" key="1">
    <source>
        <dbReference type="EMBL" id="ADP33798.1"/>
    </source>
</evidence>
<name>A0ABN3ZG04_BACA1</name>
<accession>A0ABN3ZG04</accession>
<evidence type="ECO:0000313" key="2">
    <source>
        <dbReference type="Proteomes" id="UP000006867"/>
    </source>
</evidence>
<dbReference type="RefSeq" id="WP_003326994.1">
    <property type="nucleotide sequence ID" value="NC_014639.1"/>
</dbReference>
<dbReference type="InterPro" id="IPR020393">
    <property type="entry name" value="Uncharacterised_YusU"/>
</dbReference>
<gene>
    <name evidence="1" type="ordered locus">BATR1942_14380</name>
</gene>
<organism evidence="1 2">
    <name type="scientific">Bacillus atrophaeus (strain 1942)</name>
    <dbReference type="NCBI Taxonomy" id="720555"/>
    <lineage>
        <taxon>Bacteria</taxon>
        <taxon>Bacillati</taxon>
        <taxon>Bacillota</taxon>
        <taxon>Bacilli</taxon>
        <taxon>Bacillales</taxon>
        <taxon>Bacillaceae</taxon>
        <taxon>Bacillus</taxon>
    </lineage>
</organism>
<proteinExistence type="predicted"/>
<keyword evidence="2" id="KW-1185">Reference proteome</keyword>
<reference evidence="1 2" key="1">
    <citation type="journal article" date="2011" name="Front. Microbiol.">
        <title>Genomic signatures of strain selection and enhancement in Bacillus atrophaeus var. globigii, a historical biowarfare simulant.</title>
        <authorList>
            <person name="Gibbons H.S."/>
            <person name="Broomall S.M."/>
            <person name="McNew L.A."/>
            <person name="Daligault H."/>
            <person name="Chapman C."/>
            <person name="Bruce D."/>
            <person name="Karavis M."/>
            <person name="Krepps M."/>
            <person name="McGregor P.A."/>
            <person name="Hong C."/>
            <person name="Park K.H."/>
            <person name="Akmal A."/>
            <person name="Feldman A."/>
            <person name="Lin J.S."/>
            <person name="Chang W.E."/>
            <person name="Higgs B.W."/>
            <person name="Demirev P."/>
            <person name="Lindquist J."/>
            <person name="Liem A."/>
            <person name="Fochler E."/>
            <person name="Read T.D."/>
            <person name="Tapia R."/>
            <person name="Johnson S."/>
            <person name="Bishop-Lilly K.A."/>
            <person name="Detter C."/>
            <person name="Han C."/>
            <person name="Sozhamannan S."/>
            <person name="Rosenzweig C.N."/>
            <person name="Skowronski E.W."/>
        </authorList>
    </citation>
    <scope>NUCLEOTIDE SEQUENCE [LARGE SCALE GENOMIC DNA]</scope>
    <source>
        <strain evidence="1 2">1942</strain>
    </source>
</reference>